<proteinExistence type="predicted"/>
<feature type="region of interest" description="Disordered" evidence="1">
    <location>
        <begin position="92"/>
        <end position="145"/>
    </location>
</feature>
<gene>
    <name evidence="2" type="ORF">R77567_01627</name>
</gene>
<dbReference type="Proteomes" id="UP001190491">
    <property type="component" value="Unassembled WGS sequence"/>
</dbReference>
<protein>
    <submittedName>
        <fullName evidence="2">Uncharacterized protein</fullName>
    </submittedName>
</protein>
<evidence type="ECO:0000256" key="1">
    <source>
        <dbReference type="SAM" id="MobiDB-lite"/>
    </source>
</evidence>
<dbReference type="EMBL" id="CAUDKO010000003">
    <property type="protein sequence ID" value="CAJ0862207.1"/>
    <property type="molecule type" value="Genomic_DNA"/>
</dbReference>
<evidence type="ECO:0000313" key="3">
    <source>
        <dbReference type="Proteomes" id="UP001190491"/>
    </source>
</evidence>
<dbReference type="RefSeq" id="WP_206275455.1">
    <property type="nucleotide sequence ID" value="NZ_CAUDKO010000003.1"/>
</dbReference>
<reference evidence="2" key="1">
    <citation type="submission" date="2023-07" db="EMBL/GenBank/DDBJ databases">
        <authorList>
            <person name="Peeters C."/>
        </authorList>
    </citation>
    <scope>NUCLEOTIDE SEQUENCE</scope>
    <source>
        <strain evidence="2">R-77567</strain>
    </source>
</reference>
<organism evidence="2 3">
    <name type="scientific">Ralstonia flatus</name>
    <dbReference type="NCBI Taxonomy" id="3058601"/>
    <lineage>
        <taxon>Bacteria</taxon>
        <taxon>Pseudomonadati</taxon>
        <taxon>Pseudomonadota</taxon>
        <taxon>Betaproteobacteria</taxon>
        <taxon>Burkholderiales</taxon>
        <taxon>Burkholderiaceae</taxon>
        <taxon>Ralstonia</taxon>
    </lineage>
</organism>
<feature type="compositionally biased region" description="Basic and acidic residues" evidence="1">
    <location>
        <begin position="136"/>
        <end position="145"/>
    </location>
</feature>
<sequence length="145" mass="15308">MQIRKKQKPKEPLTARILAVAGATFVPSDFFPMASAKAYVAIAIAKLSGGGLIRPIGLRHTLDRGRETLYTRCEPAPFEMAAAEAIGRARSVSSAAPMPGQRRAQESAIPGELTGLVGRPRAPGSFGALGHAGTGDLDKRLDMQN</sequence>
<accession>A0AAD2C5U7</accession>
<comment type="caution">
    <text evidence="2">The sequence shown here is derived from an EMBL/GenBank/DDBJ whole genome shotgun (WGS) entry which is preliminary data.</text>
</comment>
<evidence type="ECO:0000313" key="2">
    <source>
        <dbReference type="EMBL" id="CAJ0862207.1"/>
    </source>
</evidence>
<name>A0AAD2C5U7_9RALS</name>
<dbReference type="AlphaFoldDB" id="A0AAD2C5U7"/>